<keyword evidence="3" id="KW-1185">Reference proteome</keyword>
<dbReference type="InterPro" id="IPR013494">
    <property type="entry name" value="CHP02678"/>
</dbReference>
<proteinExistence type="predicted"/>
<organism evidence="2 3">
    <name type="scientific">Nocardiopsis metallicus</name>
    <dbReference type="NCBI Taxonomy" id="179819"/>
    <lineage>
        <taxon>Bacteria</taxon>
        <taxon>Bacillati</taxon>
        <taxon>Actinomycetota</taxon>
        <taxon>Actinomycetes</taxon>
        <taxon>Streptosporangiales</taxon>
        <taxon>Nocardiopsidaceae</taxon>
        <taxon>Nocardiopsis</taxon>
    </lineage>
</organism>
<feature type="region of interest" description="Disordered" evidence="1">
    <location>
        <begin position="229"/>
        <end position="260"/>
    </location>
</feature>
<comment type="caution">
    <text evidence="2">The sequence shown here is derived from an EMBL/GenBank/DDBJ whole genome shotgun (WGS) entry which is preliminary data.</text>
</comment>
<dbReference type="AlphaFoldDB" id="A0A840WE16"/>
<reference evidence="2 3" key="1">
    <citation type="submission" date="2020-08" db="EMBL/GenBank/DDBJ databases">
        <title>Sequencing the genomes of 1000 actinobacteria strains.</title>
        <authorList>
            <person name="Klenk H.-P."/>
        </authorList>
    </citation>
    <scope>NUCLEOTIDE SEQUENCE [LARGE SCALE GENOMIC DNA]</scope>
    <source>
        <strain evidence="2 3">DSM 44598</strain>
    </source>
</reference>
<dbReference type="RefSeq" id="WP_312893568.1">
    <property type="nucleotide sequence ID" value="NZ_BAAAKM010000107.1"/>
</dbReference>
<accession>A0A840WE16</accession>
<name>A0A840WE16_9ACTN</name>
<protein>
    <submittedName>
        <fullName evidence="2">Uncharacterized protein (TIGR02678 family)</fullName>
    </submittedName>
</protein>
<evidence type="ECO:0000313" key="3">
    <source>
        <dbReference type="Proteomes" id="UP000579647"/>
    </source>
</evidence>
<evidence type="ECO:0000256" key="1">
    <source>
        <dbReference type="SAM" id="MobiDB-lite"/>
    </source>
</evidence>
<sequence>MSTLPRARTANRRVTETRDDMAQGIRSMLASPLLTRDADEEAFTLVRRKRTELTRWFDFFCGWTLTVEPRHGYARLAKVRAGGSYLASPRPALRVRGTRSAFDRRRYTLFCLAAAELTVLNRTTVGLLAQRVAHTCAAEEGIADFDSSSRAERSALVDALLLLESYGAITAVDGATESYLAGADALVLYRSDSARLARLLSAPVPPSRLGGAHADLAALLVEERYGVTAESGIPGETDTSGEAGASGEEGAPEHAGPTRNQRTLWARHSLMRRLLDDPVVYTADLSTAEAEYASSLTGRKMIRRAAEEAGFRLEERAEGYLLVDADGRATDDRFPGEGHVKQTSLLLLDVLLAAPGSVSLAALSDEVEGLLERRPSWAKSFRGEGGAARLARGALEVLVGHGLVRADPGGPAGSCGPPGTVGYRALPAAHRYAVDRSDFGEEA</sequence>
<gene>
    <name evidence="2" type="ORF">HNR07_000713</name>
</gene>
<evidence type="ECO:0000313" key="2">
    <source>
        <dbReference type="EMBL" id="MBB5489576.1"/>
    </source>
</evidence>
<dbReference type="NCBIfam" id="TIGR02678">
    <property type="entry name" value="TIGR02678 family protein"/>
    <property type="match status" value="1"/>
</dbReference>
<dbReference type="Pfam" id="PF09661">
    <property type="entry name" value="DUF2398"/>
    <property type="match status" value="1"/>
</dbReference>
<feature type="compositionally biased region" description="Low complexity" evidence="1">
    <location>
        <begin position="240"/>
        <end position="257"/>
    </location>
</feature>
<dbReference type="Proteomes" id="UP000579647">
    <property type="component" value="Unassembled WGS sequence"/>
</dbReference>
<dbReference type="EMBL" id="JACHDO010000001">
    <property type="protein sequence ID" value="MBB5489576.1"/>
    <property type="molecule type" value="Genomic_DNA"/>
</dbReference>